<proteinExistence type="predicted"/>
<organism evidence="1 2">
    <name type="scientific">Acidaminococcus intestini (strain RyC-MR95)</name>
    <dbReference type="NCBI Taxonomy" id="568816"/>
    <lineage>
        <taxon>Bacteria</taxon>
        <taxon>Bacillati</taxon>
        <taxon>Bacillota</taxon>
        <taxon>Negativicutes</taxon>
        <taxon>Acidaminococcales</taxon>
        <taxon>Acidaminococcaceae</taxon>
        <taxon>Acidaminococcus</taxon>
    </lineage>
</organism>
<dbReference type="AlphaFoldDB" id="G4Q8W9"/>
<gene>
    <name evidence="1" type="ordered locus">Acin_0425</name>
</gene>
<dbReference type="Proteomes" id="UP000007093">
    <property type="component" value="Chromosome"/>
</dbReference>
<protein>
    <submittedName>
        <fullName evidence="1">Uncharacterized protein</fullName>
    </submittedName>
</protein>
<name>G4Q8W9_ACIIR</name>
<accession>G4Q8W9</accession>
<keyword evidence="2" id="KW-1185">Reference proteome</keyword>
<evidence type="ECO:0000313" key="1">
    <source>
        <dbReference type="EMBL" id="AEQ21667.1"/>
    </source>
</evidence>
<dbReference type="EMBL" id="CP003058">
    <property type="protein sequence ID" value="AEQ21667.1"/>
    <property type="molecule type" value="Genomic_DNA"/>
</dbReference>
<dbReference type="KEGG" id="ain:Acin_0425"/>
<dbReference type="HOGENOM" id="CLU_3178978_0_0_9"/>
<reference evidence="1 2" key="1">
    <citation type="journal article" date="2011" name="J. Bacteriol.">
        <title>Complete genome sequence of Acidaminococcus intestini RYC-MR95, a Gram-negative bacterium from the phylum Firmicutes.</title>
        <authorList>
            <person name="D'Auria G."/>
            <person name="Galan J.C."/>
            <person name="Rodriguez-Alcayna M."/>
            <person name="Moya A."/>
            <person name="Baquero F."/>
            <person name="Latorre A."/>
        </authorList>
    </citation>
    <scope>NUCLEOTIDE SEQUENCE [LARGE SCALE GENOMIC DNA]</scope>
    <source>
        <strain evidence="1 2">RyC-MR95</strain>
    </source>
</reference>
<evidence type="ECO:0000313" key="2">
    <source>
        <dbReference type="Proteomes" id="UP000007093"/>
    </source>
</evidence>
<sequence>MEASGNAWLKNQSLSVQGKILGVKVREEWKAGRAGWRRQETLKPRG</sequence>
<dbReference type="InParanoid" id="G4Q8W9"/>